<name>A0A5P2VV36_9ACTN</name>
<proteinExistence type="inferred from homology"/>
<evidence type="ECO:0000256" key="2">
    <source>
        <dbReference type="ARBA" id="ARBA00023002"/>
    </source>
</evidence>
<dbReference type="AlphaFoldDB" id="A0A5P2VV36"/>
<dbReference type="Proteomes" id="UP000325763">
    <property type="component" value="Chromosome"/>
</dbReference>
<keyword evidence="2" id="KW-0560">Oxidoreductase</keyword>
<dbReference type="KEGG" id="snq:CP978_00340"/>
<reference evidence="4 5" key="1">
    <citation type="submission" date="2017-09" db="EMBL/GenBank/DDBJ databases">
        <title>Streptomyces genome completion.</title>
        <authorList>
            <person name="Lee N."/>
            <person name="Cho B.-K."/>
        </authorList>
    </citation>
    <scope>NUCLEOTIDE SEQUENCE [LARGE SCALE GENOMIC DNA]</scope>
    <source>
        <strain evidence="4 5">ATCC 14899</strain>
    </source>
</reference>
<accession>A0A5P2VV36</accession>
<dbReference type="Gene3D" id="3.40.50.720">
    <property type="entry name" value="NAD(P)-binding Rossmann-like Domain"/>
    <property type="match status" value="1"/>
</dbReference>
<evidence type="ECO:0000313" key="5">
    <source>
        <dbReference type="Proteomes" id="UP000325763"/>
    </source>
</evidence>
<dbReference type="SMART" id="SM00822">
    <property type="entry name" value="PKS_KR"/>
    <property type="match status" value="1"/>
</dbReference>
<evidence type="ECO:0000256" key="1">
    <source>
        <dbReference type="ARBA" id="ARBA00006484"/>
    </source>
</evidence>
<dbReference type="PANTHER" id="PTHR24320:SF148">
    <property type="entry name" value="NAD(P)-BINDING ROSSMANN-FOLD SUPERFAMILY PROTEIN"/>
    <property type="match status" value="1"/>
</dbReference>
<dbReference type="Pfam" id="PF00106">
    <property type="entry name" value="adh_short"/>
    <property type="match status" value="1"/>
</dbReference>
<evidence type="ECO:0000259" key="3">
    <source>
        <dbReference type="SMART" id="SM00822"/>
    </source>
</evidence>
<dbReference type="PRINTS" id="PR00081">
    <property type="entry name" value="GDHRDH"/>
</dbReference>
<gene>
    <name evidence="4" type="ORF">CP978_00340</name>
</gene>
<dbReference type="InterPro" id="IPR036291">
    <property type="entry name" value="NAD(P)-bd_dom_sf"/>
</dbReference>
<feature type="domain" description="Ketoreductase" evidence="3">
    <location>
        <begin position="7"/>
        <end position="143"/>
    </location>
</feature>
<dbReference type="GO" id="GO:0016491">
    <property type="term" value="F:oxidoreductase activity"/>
    <property type="evidence" value="ECO:0007669"/>
    <property type="project" value="UniProtKB-KW"/>
</dbReference>
<dbReference type="RefSeq" id="WP_150478112.1">
    <property type="nucleotide sequence ID" value="NZ_CP023747.1"/>
</dbReference>
<sequence length="303" mass="31878">MNAQPRKAWIITGPTSGIGYRTALDLAAHGTLVLVGRSPAKLKEVEAEINARPGGHAVSVVCDFADLASVRRATEEIAGLGLPIAGLLNNAGIMPTVTTTTAQGWDLAFTTNHLGPFAFTEALIPHLPDGANVVFTCSAVEDPERGPAVKAGFRGARYLTAKDSLHGHWEPGGSAKPGYDAYATSKQANLATVLAFARETPRLRFNAVEPGFNPSTGLARDANPVLKLLATYVIGPLAPLMPGGSTPKRAARMITGVLTDTSKATGVYHDEKGHPMRGSAQVQDPAFQDRIVAETRALLKDLS</sequence>
<evidence type="ECO:0000313" key="4">
    <source>
        <dbReference type="EMBL" id="QEV37248.1"/>
    </source>
</evidence>
<dbReference type="InterPro" id="IPR057326">
    <property type="entry name" value="KR_dom"/>
</dbReference>
<comment type="similarity">
    <text evidence="1">Belongs to the short-chain dehydrogenases/reductases (SDR) family.</text>
</comment>
<dbReference type="EMBL" id="CP023747">
    <property type="protein sequence ID" value="QEV37248.1"/>
    <property type="molecule type" value="Genomic_DNA"/>
</dbReference>
<dbReference type="SUPFAM" id="SSF51735">
    <property type="entry name" value="NAD(P)-binding Rossmann-fold domains"/>
    <property type="match status" value="1"/>
</dbReference>
<dbReference type="PANTHER" id="PTHR24320">
    <property type="entry name" value="RETINOL DEHYDROGENASE"/>
    <property type="match status" value="1"/>
</dbReference>
<dbReference type="InterPro" id="IPR002347">
    <property type="entry name" value="SDR_fam"/>
</dbReference>
<organism evidence="4 5">
    <name type="scientific">Streptomyces nodosus</name>
    <dbReference type="NCBI Taxonomy" id="40318"/>
    <lineage>
        <taxon>Bacteria</taxon>
        <taxon>Bacillati</taxon>
        <taxon>Actinomycetota</taxon>
        <taxon>Actinomycetes</taxon>
        <taxon>Kitasatosporales</taxon>
        <taxon>Streptomycetaceae</taxon>
        <taxon>Streptomyces</taxon>
    </lineage>
</organism>
<protein>
    <submittedName>
        <fullName evidence="4">SDR family NAD(P)-dependent oxidoreductase</fullName>
    </submittedName>
</protein>